<dbReference type="EMBL" id="RBKU01000001">
    <property type="protein sequence ID" value="RKR80298.1"/>
    <property type="molecule type" value="Genomic_DNA"/>
</dbReference>
<gene>
    <name evidence="2" type="ORF">BDD43_0394</name>
</gene>
<reference evidence="2 3" key="1">
    <citation type="submission" date="2018-10" db="EMBL/GenBank/DDBJ databases">
        <title>Genomic Encyclopedia of Archaeal and Bacterial Type Strains, Phase II (KMG-II): from individual species to whole genera.</title>
        <authorList>
            <person name="Goeker M."/>
        </authorList>
    </citation>
    <scope>NUCLEOTIDE SEQUENCE [LARGE SCALE GENOMIC DNA]</scope>
    <source>
        <strain evidence="2 3">DSM 18602</strain>
    </source>
</reference>
<evidence type="ECO:0000313" key="3">
    <source>
        <dbReference type="Proteomes" id="UP000268007"/>
    </source>
</evidence>
<feature type="signal peptide" evidence="1">
    <location>
        <begin position="1"/>
        <end position="20"/>
    </location>
</feature>
<comment type="caution">
    <text evidence="2">The sequence shown here is derived from an EMBL/GenBank/DDBJ whole genome shotgun (WGS) entry which is preliminary data.</text>
</comment>
<keyword evidence="3" id="KW-1185">Reference proteome</keyword>
<dbReference type="AlphaFoldDB" id="A0A495IWB7"/>
<dbReference type="SUPFAM" id="SSF49464">
    <property type="entry name" value="Carboxypeptidase regulatory domain-like"/>
    <property type="match status" value="1"/>
</dbReference>
<protein>
    <recommendedName>
        <fullName evidence="4">Carboxypeptidase-like protein</fullName>
    </recommendedName>
</protein>
<dbReference type="OrthoDB" id="1118857at2"/>
<organism evidence="2 3">
    <name type="scientific">Mucilaginibacter gracilis</name>
    <dbReference type="NCBI Taxonomy" id="423350"/>
    <lineage>
        <taxon>Bacteria</taxon>
        <taxon>Pseudomonadati</taxon>
        <taxon>Bacteroidota</taxon>
        <taxon>Sphingobacteriia</taxon>
        <taxon>Sphingobacteriales</taxon>
        <taxon>Sphingobacteriaceae</taxon>
        <taxon>Mucilaginibacter</taxon>
    </lineage>
</organism>
<dbReference type="InterPro" id="IPR008969">
    <property type="entry name" value="CarboxyPept-like_regulatory"/>
</dbReference>
<accession>A0A495IWB7</accession>
<feature type="chain" id="PRO_5019763978" description="Carboxypeptidase-like protein" evidence="1">
    <location>
        <begin position="21"/>
        <end position="226"/>
    </location>
</feature>
<evidence type="ECO:0008006" key="4">
    <source>
        <dbReference type="Google" id="ProtNLM"/>
    </source>
</evidence>
<name>A0A495IWB7_9SPHI</name>
<keyword evidence="1" id="KW-0732">Signal</keyword>
<evidence type="ECO:0000313" key="2">
    <source>
        <dbReference type="EMBL" id="RKR80298.1"/>
    </source>
</evidence>
<evidence type="ECO:0000256" key="1">
    <source>
        <dbReference type="SAM" id="SignalP"/>
    </source>
</evidence>
<dbReference type="RefSeq" id="WP_121196036.1">
    <property type="nucleotide sequence ID" value="NZ_RBKU01000001.1"/>
</dbReference>
<sequence>MKIRSLIIITLLFISVAASAQTLTGSVVEGGSNIRLENVFIREVGSRQVALTDKSGNFYIRTALNHTLILSLPGYVSDTLFVIDFKPKHIELKRAGITLQTVTIADSKAAFNPEAEYPEVYEKSKFALSPSRIFGKESRDARRLKRYFKVEAEQRQVDAIFTPVLVSSIVPLKGRDLENFMSMYRPSLAFAKNSSQQTLTVYINDCYKKFKLLPADKRGLPQLNNN</sequence>
<proteinExistence type="predicted"/>
<dbReference type="Proteomes" id="UP000268007">
    <property type="component" value="Unassembled WGS sequence"/>
</dbReference>